<dbReference type="InterPro" id="IPR004244">
    <property type="entry name" value="Transposase_22"/>
</dbReference>
<evidence type="ECO:0000313" key="1">
    <source>
        <dbReference type="EMBL" id="KAG7500021.1"/>
    </source>
</evidence>
<reference evidence="1 2" key="1">
    <citation type="journal article" date="2021" name="Sci. Rep.">
        <title>Chromosome anchoring in Senegalese sole (Solea senegalensis) reveals sex-associated markers and genome rearrangements in flatfish.</title>
        <authorList>
            <person name="Guerrero-Cozar I."/>
            <person name="Gomez-Garrido J."/>
            <person name="Berbel C."/>
            <person name="Martinez-Blanch J.F."/>
            <person name="Alioto T."/>
            <person name="Claros M.G."/>
            <person name="Gagnaire P.A."/>
            <person name="Manchado M."/>
        </authorList>
    </citation>
    <scope>NUCLEOTIDE SEQUENCE [LARGE SCALE GENOMIC DNA]</scope>
    <source>
        <strain evidence="1">Sse05_10M</strain>
    </source>
</reference>
<evidence type="ECO:0000313" key="2">
    <source>
        <dbReference type="Proteomes" id="UP000693946"/>
    </source>
</evidence>
<proteinExistence type="predicted"/>
<dbReference type="EMBL" id="JAGKHQ010000013">
    <property type="protein sequence ID" value="KAG7500021.1"/>
    <property type="molecule type" value="Genomic_DNA"/>
</dbReference>
<gene>
    <name evidence="1" type="ORF">JOB18_006268</name>
</gene>
<comment type="caution">
    <text evidence="1">The sequence shown here is derived from an EMBL/GenBank/DDBJ whole genome shotgun (WGS) entry which is preliminary data.</text>
</comment>
<keyword evidence="2" id="KW-1185">Reference proteome</keyword>
<name>A0AAV6R3R2_SOLSE</name>
<protein>
    <submittedName>
        <fullName evidence="1">Uncharacterized protein</fullName>
    </submittedName>
</protein>
<dbReference type="AlphaFoldDB" id="A0AAV6R3R2"/>
<sequence length="268" mass="31446">MPREKPKGERNEEPKTSMDNDYVSMCTLRELLDQQKLFYKDMLDLQEKNFKTFLTVVMDSTNKRIDDLVKDVLEYKHSMEYSQSEVEDLKSAHTANLSASKSINLNFDEFQKSLEALTSKMDYIENQTRRNNILIDGIKDEKSETWHDTEVKAKKFLADHFKMDPKLIEVERAHRNGTFQLDGRPRTMTVKLLRFKDKEEIIKGAKCLKGTKFFINEGFSERVRSKRKELMPRLKEERMKGNIAYLKYDQLIVHAPSSKPTTSKSTSR</sequence>
<dbReference type="Proteomes" id="UP000693946">
    <property type="component" value="Linkage Group LG20"/>
</dbReference>
<accession>A0AAV6R3R2</accession>
<dbReference type="PANTHER" id="PTHR11505">
    <property type="entry name" value="L1 TRANSPOSABLE ELEMENT-RELATED"/>
    <property type="match status" value="1"/>
</dbReference>
<organism evidence="1 2">
    <name type="scientific">Solea senegalensis</name>
    <name type="common">Senegalese sole</name>
    <dbReference type="NCBI Taxonomy" id="28829"/>
    <lineage>
        <taxon>Eukaryota</taxon>
        <taxon>Metazoa</taxon>
        <taxon>Chordata</taxon>
        <taxon>Craniata</taxon>
        <taxon>Vertebrata</taxon>
        <taxon>Euteleostomi</taxon>
        <taxon>Actinopterygii</taxon>
        <taxon>Neopterygii</taxon>
        <taxon>Teleostei</taxon>
        <taxon>Neoteleostei</taxon>
        <taxon>Acanthomorphata</taxon>
        <taxon>Carangaria</taxon>
        <taxon>Pleuronectiformes</taxon>
        <taxon>Pleuronectoidei</taxon>
        <taxon>Soleidae</taxon>
        <taxon>Solea</taxon>
    </lineage>
</organism>